<dbReference type="GO" id="GO:0005886">
    <property type="term" value="C:plasma membrane"/>
    <property type="evidence" value="ECO:0007669"/>
    <property type="project" value="TreeGrafter"/>
</dbReference>
<sequence length="443" mass="48675">MLGKISNFFVKLMQKYMPDPFLFVIVLTLLSFVMALLLTPTPFIKMVEDWYKGLWAILTFGLQMVLILVTGYTLAETKIIKKFLTFLAGIPKDQANAAVMIFLIAAIASFINWGLGLIAGAILAREIAKRVEKADFGYLVASAYIGFIVWAGGLSSSIALVIASKGNPMNIIEQHTHEIVGLSQTVFAWYNLIATIITVIILSFVIYFTQPKKDLKIIDKSILEAQDKELEQAKEVKKDNTFASKLENAWILNVIVFLIGLIYLFKFGFKLDINKFIFIMFLAGLILHWKPIVYVKTFNNAAKVTGPLILQYPLYGGIMGLITGSGLAAVMAGWFVSFSTAHTLPFWSFISSIIISLFIPSGGGHWVVQAPIMVPAAQTLGSSQALTAMGIAYGEQVANMIQPFWALPILAIARLGAKDIMGYCTLALFIGTIIFGSILLIAA</sequence>
<keyword evidence="1" id="KW-0472">Membrane</keyword>
<name>A0A1G6LDE4_9BACT</name>
<dbReference type="InterPro" id="IPR006160">
    <property type="entry name" value="SCFA_transpt_AtoE"/>
</dbReference>
<evidence type="ECO:0000313" key="3">
    <source>
        <dbReference type="Proteomes" id="UP000199411"/>
    </source>
</evidence>
<feature type="transmembrane region" description="Helical" evidence="1">
    <location>
        <begin position="314"/>
        <end position="337"/>
    </location>
</feature>
<dbReference type="EMBL" id="FMYU01000005">
    <property type="protein sequence ID" value="SDC40957.1"/>
    <property type="molecule type" value="Genomic_DNA"/>
</dbReference>
<protein>
    <submittedName>
        <fullName evidence="2">Short-chain fatty acids transporter</fullName>
    </submittedName>
</protein>
<dbReference type="RefSeq" id="WP_092128293.1">
    <property type="nucleotide sequence ID" value="NZ_FMYU01000005.1"/>
</dbReference>
<evidence type="ECO:0000313" key="2">
    <source>
        <dbReference type="EMBL" id="SDC40957.1"/>
    </source>
</evidence>
<feature type="transmembrane region" description="Helical" evidence="1">
    <location>
        <begin position="53"/>
        <end position="75"/>
    </location>
</feature>
<feature type="transmembrane region" description="Helical" evidence="1">
    <location>
        <begin position="276"/>
        <end position="294"/>
    </location>
</feature>
<keyword evidence="3" id="KW-1185">Reference proteome</keyword>
<feature type="transmembrane region" description="Helical" evidence="1">
    <location>
        <begin position="21"/>
        <end position="41"/>
    </location>
</feature>
<feature type="transmembrane region" description="Helical" evidence="1">
    <location>
        <begin position="420"/>
        <end position="442"/>
    </location>
</feature>
<evidence type="ECO:0000256" key="1">
    <source>
        <dbReference type="SAM" id="Phobius"/>
    </source>
</evidence>
<dbReference type="Proteomes" id="UP000199411">
    <property type="component" value="Unassembled WGS sequence"/>
</dbReference>
<proteinExistence type="predicted"/>
<feature type="transmembrane region" description="Helical" evidence="1">
    <location>
        <begin position="344"/>
        <end position="363"/>
    </location>
</feature>
<gene>
    <name evidence="2" type="ORF">SAMN05660835_00778</name>
</gene>
<organism evidence="2 3">
    <name type="scientific">Desulfurella multipotens</name>
    <dbReference type="NCBI Taxonomy" id="79269"/>
    <lineage>
        <taxon>Bacteria</taxon>
        <taxon>Pseudomonadati</taxon>
        <taxon>Campylobacterota</taxon>
        <taxon>Desulfurellia</taxon>
        <taxon>Desulfurellales</taxon>
        <taxon>Desulfurellaceae</taxon>
        <taxon>Desulfurella</taxon>
    </lineage>
</organism>
<reference evidence="3" key="1">
    <citation type="submission" date="2016-10" db="EMBL/GenBank/DDBJ databases">
        <authorList>
            <person name="Varghese N."/>
            <person name="Submissions S."/>
        </authorList>
    </citation>
    <scope>NUCLEOTIDE SEQUENCE [LARGE SCALE GENOMIC DNA]</scope>
    <source>
        <strain evidence="3">DSM 8415</strain>
    </source>
</reference>
<dbReference type="AlphaFoldDB" id="A0A1G6LDE4"/>
<dbReference type="Pfam" id="PF02667">
    <property type="entry name" value="SCFA_trans"/>
    <property type="match status" value="1"/>
</dbReference>
<feature type="transmembrane region" description="Helical" evidence="1">
    <location>
        <begin position="136"/>
        <end position="164"/>
    </location>
</feature>
<feature type="transmembrane region" description="Helical" evidence="1">
    <location>
        <begin position="250"/>
        <end position="269"/>
    </location>
</feature>
<dbReference type="PANTHER" id="PTHR41983">
    <property type="entry name" value="SHORT-CHAIN FATTY ACID TRANSPORTER-RELATED"/>
    <property type="match status" value="1"/>
</dbReference>
<keyword evidence="1" id="KW-0812">Transmembrane</keyword>
<dbReference type="PANTHER" id="PTHR41983:SF2">
    <property type="entry name" value="SHORT-CHAIN FATTY ACID TRANSPORTER-RELATED"/>
    <property type="match status" value="1"/>
</dbReference>
<feature type="transmembrane region" description="Helical" evidence="1">
    <location>
        <begin position="96"/>
        <end position="124"/>
    </location>
</feature>
<keyword evidence="1" id="KW-1133">Transmembrane helix</keyword>
<feature type="transmembrane region" description="Helical" evidence="1">
    <location>
        <begin position="185"/>
        <end position="208"/>
    </location>
</feature>
<dbReference type="OrthoDB" id="9342495at2"/>
<accession>A0A1G6LDE4</accession>